<reference evidence="1" key="1">
    <citation type="submission" date="2023-05" db="EMBL/GenBank/DDBJ databases">
        <authorList>
            <person name="Stuckert A."/>
        </authorList>
    </citation>
    <scope>NUCLEOTIDE SEQUENCE</scope>
</reference>
<sequence>QLSSHHPHYILRQFSSHHPHYILRQLSSIYTTFSDSSPPPPSTLHSLTALPHHPHYIL</sequence>
<evidence type="ECO:0000313" key="2">
    <source>
        <dbReference type="Proteomes" id="UP001162483"/>
    </source>
</evidence>
<evidence type="ECO:0000313" key="1">
    <source>
        <dbReference type="EMBL" id="CAI9617142.1"/>
    </source>
</evidence>
<gene>
    <name evidence="1" type="ORF">SPARVUS_LOCUS15502614</name>
</gene>
<feature type="non-terminal residue" evidence="1">
    <location>
        <position position="1"/>
    </location>
</feature>
<name>A0ABN9H5Z9_9NEOB</name>
<dbReference type="EMBL" id="CATNWA010020184">
    <property type="protein sequence ID" value="CAI9617142.1"/>
    <property type="molecule type" value="Genomic_DNA"/>
</dbReference>
<dbReference type="Proteomes" id="UP001162483">
    <property type="component" value="Unassembled WGS sequence"/>
</dbReference>
<organism evidence="1 2">
    <name type="scientific">Staurois parvus</name>
    <dbReference type="NCBI Taxonomy" id="386267"/>
    <lineage>
        <taxon>Eukaryota</taxon>
        <taxon>Metazoa</taxon>
        <taxon>Chordata</taxon>
        <taxon>Craniata</taxon>
        <taxon>Vertebrata</taxon>
        <taxon>Euteleostomi</taxon>
        <taxon>Amphibia</taxon>
        <taxon>Batrachia</taxon>
        <taxon>Anura</taxon>
        <taxon>Neobatrachia</taxon>
        <taxon>Ranoidea</taxon>
        <taxon>Ranidae</taxon>
        <taxon>Staurois</taxon>
    </lineage>
</organism>
<proteinExistence type="predicted"/>
<accession>A0ABN9H5Z9</accession>
<protein>
    <submittedName>
        <fullName evidence="1">Uncharacterized protein</fullName>
    </submittedName>
</protein>
<comment type="caution">
    <text evidence="1">The sequence shown here is derived from an EMBL/GenBank/DDBJ whole genome shotgun (WGS) entry which is preliminary data.</text>
</comment>
<keyword evidence="2" id="KW-1185">Reference proteome</keyword>